<reference evidence="2" key="1">
    <citation type="submission" date="2023-10" db="EMBL/GenBank/DDBJ databases">
        <authorList>
            <person name="Hackl T."/>
        </authorList>
    </citation>
    <scope>NUCLEOTIDE SEQUENCE</scope>
</reference>
<keyword evidence="3" id="KW-1185">Reference proteome</keyword>
<comment type="caution">
    <text evidence="2">The sequence shown here is derived from an EMBL/GenBank/DDBJ whole genome shotgun (WGS) entry which is preliminary data.</text>
</comment>
<evidence type="ECO:0000256" key="1">
    <source>
        <dbReference type="SAM" id="MobiDB-lite"/>
    </source>
</evidence>
<dbReference type="AlphaFoldDB" id="A0AAI8VU52"/>
<feature type="region of interest" description="Disordered" evidence="1">
    <location>
        <begin position="67"/>
        <end position="92"/>
    </location>
</feature>
<dbReference type="EMBL" id="CAUWAG010000018">
    <property type="protein sequence ID" value="CAJ2511137.1"/>
    <property type="molecule type" value="Genomic_DNA"/>
</dbReference>
<evidence type="ECO:0000313" key="2">
    <source>
        <dbReference type="EMBL" id="CAJ2511137.1"/>
    </source>
</evidence>
<gene>
    <name evidence="2" type="ORF">KHLLAP_LOCUS11605</name>
</gene>
<feature type="compositionally biased region" description="Polar residues" evidence="1">
    <location>
        <begin position="72"/>
        <end position="85"/>
    </location>
</feature>
<dbReference type="Proteomes" id="UP001295740">
    <property type="component" value="Unassembled WGS sequence"/>
</dbReference>
<sequence>MFGEIKWWEYDLSHKIIRDKSLLRKWEAAGRKLNFRPNADVADKINKAKKKRAAQLRVWGEATKRIREAVEPTTQPSTASTSNQGEAARPASITREDAAHVLLYYSIQSILTSK</sequence>
<organism evidence="2 3">
    <name type="scientific">Anthostomella pinea</name>
    <dbReference type="NCBI Taxonomy" id="933095"/>
    <lineage>
        <taxon>Eukaryota</taxon>
        <taxon>Fungi</taxon>
        <taxon>Dikarya</taxon>
        <taxon>Ascomycota</taxon>
        <taxon>Pezizomycotina</taxon>
        <taxon>Sordariomycetes</taxon>
        <taxon>Xylariomycetidae</taxon>
        <taxon>Xylariales</taxon>
        <taxon>Xylariaceae</taxon>
        <taxon>Anthostomella</taxon>
    </lineage>
</organism>
<evidence type="ECO:0000313" key="3">
    <source>
        <dbReference type="Proteomes" id="UP001295740"/>
    </source>
</evidence>
<proteinExistence type="predicted"/>
<accession>A0AAI8VU52</accession>
<protein>
    <submittedName>
        <fullName evidence="2">Uu.00g067620.m01.CDS01</fullName>
    </submittedName>
</protein>
<name>A0AAI8VU52_9PEZI</name>